<evidence type="ECO:0000313" key="3">
    <source>
        <dbReference type="Proteomes" id="UP000295722"/>
    </source>
</evidence>
<dbReference type="Proteomes" id="UP000295722">
    <property type="component" value="Unassembled WGS sequence"/>
</dbReference>
<feature type="compositionally biased region" description="Basic and acidic residues" evidence="1">
    <location>
        <begin position="80"/>
        <end position="97"/>
    </location>
</feature>
<name>A0A4V2ZYL5_9BURK</name>
<reference evidence="2 3" key="1">
    <citation type="submission" date="2019-03" db="EMBL/GenBank/DDBJ databases">
        <title>Paraburkholderia sp. 4M-K11, isolated from subtropical forest soil.</title>
        <authorList>
            <person name="Gao Z.-H."/>
            <person name="Qiu L.-H."/>
        </authorList>
    </citation>
    <scope>NUCLEOTIDE SEQUENCE [LARGE SCALE GENOMIC DNA]</scope>
    <source>
        <strain evidence="2 3">4M-K11</strain>
    </source>
</reference>
<accession>A0A4V2ZYL5</accession>
<keyword evidence="2" id="KW-0378">Hydrolase</keyword>
<protein>
    <submittedName>
        <fullName evidence="2">Carboxypeptidase regulatory-like domain-containing protein</fullName>
    </submittedName>
</protein>
<feature type="region of interest" description="Disordered" evidence="1">
    <location>
        <begin position="67"/>
        <end position="97"/>
    </location>
</feature>
<gene>
    <name evidence="2" type="ORF">EYW47_24255</name>
</gene>
<keyword evidence="3" id="KW-1185">Reference proteome</keyword>
<evidence type="ECO:0000256" key="1">
    <source>
        <dbReference type="SAM" id="MobiDB-lite"/>
    </source>
</evidence>
<dbReference type="GO" id="GO:0004180">
    <property type="term" value="F:carboxypeptidase activity"/>
    <property type="evidence" value="ECO:0007669"/>
    <property type="project" value="UniProtKB-KW"/>
</dbReference>
<sequence length="97" mass="10117">MAVGDPLGGANLTIVDSTGKNAQTTSSSNGNYTLSLSGLTPPLLIVANDPSGTNLPMYSVVTTLTEPAGPLRRTPNHQCDAAHHGRERGAHERWQPG</sequence>
<dbReference type="AlphaFoldDB" id="A0A4V2ZYL5"/>
<organism evidence="2 3">
    <name type="scientific">Paraburkholderia silviterrae</name>
    <dbReference type="NCBI Taxonomy" id="2528715"/>
    <lineage>
        <taxon>Bacteria</taxon>
        <taxon>Pseudomonadati</taxon>
        <taxon>Pseudomonadota</taxon>
        <taxon>Betaproteobacteria</taxon>
        <taxon>Burkholderiales</taxon>
        <taxon>Burkholderiaceae</taxon>
        <taxon>Paraburkholderia</taxon>
    </lineage>
</organism>
<keyword evidence="2" id="KW-0645">Protease</keyword>
<dbReference type="EMBL" id="SMRP01000013">
    <property type="protein sequence ID" value="TDG21020.1"/>
    <property type="molecule type" value="Genomic_DNA"/>
</dbReference>
<evidence type="ECO:0000313" key="2">
    <source>
        <dbReference type="EMBL" id="TDG21020.1"/>
    </source>
</evidence>
<dbReference type="RefSeq" id="WP_133197374.1">
    <property type="nucleotide sequence ID" value="NZ_SMRP01000013.1"/>
</dbReference>
<proteinExistence type="predicted"/>
<keyword evidence="2" id="KW-0121">Carboxypeptidase</keyword>
<comment type="caution">
    <text evidence="2">The sequence shown here is derived from an EMBL/GenBank/DDBJ whole genome shotgun (WGS) entry which is preliminary data.</text>
</comment>